<feature type="signal peptide" evidence="2">
    <location>
        <begin position="1"/>
        <end position="30"/>
    </location>
</feature>
<dbReference type="Pfam" id="PF07676">
    <property type="entry name" value="PD40"/>
    <property type="match status" value="4"/>
</dbReference>
<dbReference type="NCBIfam" id="NF038032">
    <property type="entry name" value="CehA_McbA_metalo"/>
    <property type="match status" value="1"/>
</dbReference>
<protein>
    <submittedName>
        <fullName evidence="3">Uncharacterized protein</fullName>
    </submittedName>
</protein>
<gene>
    <name evidence="3" type="ORF">GCM10011342_01970</name>
</gene>
<evidence type="ECO:0000313" key="3">
    <source>
        <dbReference type="EMBL" id="GGC96715.1"/>
    </source>
</evidence>
<organism evidence="3 4">
    <name type="scientific">Aquisalinus flavus</name>
    <dbReference type="NCBI Taxonomy" id="1526572"/>
    <lineage>
        <taxon>Bacteria</taxon>
        <taxon>Pseudomonadati</taxon>
        <taxon>Pseudomonadota</taxon>
        <taxon>Alphaproteobacteria</taxon>
        <taxon>Parvularculales</taxon>
        <taxon>Parvularculaceae</taxon>
        <taxon>Aquisalinus</taxon>
    </lineage>
</organism>
<dbReference type="Proteomes" id="UP000613582">
    <property type="component" value="Unassembled WGS sequence"/>
</dbReference>
<accession>A0A8J2V1Y7</accession>
<name>A0A8J2V1Y7_9PROT</name>
<comment type="caution">
    <text evidence="3">The sequence shown here is derived from an EMBL/GenBank/DDBJ whole genome shotgun (WGS) entry which is preliminary data.</text>
</comment>
<evidence type="ECO:0000313" key="4">
    <source>
        <dbReference type="Proteomes" id="UP000613582"/>
    </source>
</evidence>
<keyword evidence="4" id="KW-1185">Reference proteome</keyword>
<reference evidence="3" key="2">
    <citation type="submission" date="2020-09" db="EMBL/GenBank/DDBJ databases">
        <authorList>
            <person name="Sun Q."/>
            <person name="Zhou Y."/>
        </authorList>
    </citation>
    <scope>NUCLEOTIDE SEQUENCE</scope>
    <source>
        <strain evidence="3">CGMCC 1.12921</strain>
    </source>
</reference>
<dbReference type="PANTHER" id="PTHR36842:SF1">
    <property type="entry name" value="PROTEIN TOLB"/>
    <property type="match status" value="1"/>
</dbReference>
<sequence>MEGWMKIRVFLRTGAALVAGAAILAGAANAQWTNHYPKLDDFGHHVYLEQYELPFLAAGPTAPAPSPDGRHIAFAAKGWIWLLDIESGIAERLTDGAEMDSRPRWSRDGDRLTFVRDSGSDTSVIIRDMATGRESVIDSPGIELDPEFSADSTYLYYTSAQDGVLSLWKRHIDAGTEEKLTDLRQVERNARVLADGSGLVYLHSAYPVSSLRLRDFRAGTDEALNEINLPPLLAADVHPSERTLVYTAPQADDHHLMLADLARPGITRQLTNGETYALMPAFSGDGSMIYYVTPDENQQFNLMRIPTAGGKPEAVEIASWDYGQPTGSMVVTTTDEDGSPLPARLSITDGNGHPVANPDGPTYFDPQHGRVYFYADGSVDLGDVLSGRYEITAVHGPMSIPVTTTARVSRGSTAEASLAITTIWDADGAGYVSADHHIHLNADGPHRMTPGDLLPLMAGEDLDQVAPMAWNRYSRQVDEFMVGDRVTERDMTVAMSQEVRSNFHGHVGLIGVGKPFYPWYFGPDTPRFGSPDRSNGEVIAYAAETGALATYVHSVGSHDDPFAEDMPRGIPLEMISDTVLSPETGIELVCMWTSPLGTAEVWYRLLNIGQPTPATSGTDMMSDFTRAPAIGTARVYARAENGTAFDAILDQVRAGKTFLSTGPALLFEIAGAEPGETVASGEQDWKVTLASAAAVEKLEIIVNGEVVETLEGVSAGETRVYEGSVTLPEGGWIAARAHGGEPAWPSMAVTRFAHSSPVWIGEIGSTDPAAKAAAASDLLRALDAAEARAKTAYDQTPTPRLMARFKDARQKLQAMAGAE</sequence>
<reference evidence="3" key="1">
    <citation type="journal article" date="2014" name="Int. J. Syst. Evol. Microbiol.">
        <title>Complete genome sequence of Corynebacterium casei LMG S-19264T (=DSM 44701T), isolated from a smear-ripened cheese.</title>
        <authorList>
            <consortium name="US DOE Joint Genome Institute (JGI-PGF)"/>
            <person name="Walter F."/>
            <person name="Albersmeier A."/>
            <person name="Kalinowski J."/>
            <person name="Ruckert C."/>
        </authorList>
    </citation>
    <scope>NUCLEOTIDE SEQUENCE</scope>
    <source>
        <strain evidence="3">CGMCC 1.12921</strain>
    </source>
</reference>
<dbReference type="InterPro" id="IPR011659">
    <property type="entry name" value="WD40"/>
</dbReference>
<keyword evidence="2" id="KW-0732">Signal</keyword>
<evidence type="ECO:0000256" key="1">
    <source>
        <dbReference type="ARBA" id="ARBA00009820"/>
    </source>
</evidence>
<dbReference type="SUPFAM" id="SSF82171">
    <property type="entry name" value="DPP6 N-terminal domain-like"/>
    <property type="match status" value="1"/>
</dbReference>
<feature type="chain" id="PRO_5035181284" evidence="2">
    <location>
        <begin position="31"/>
        <end position="819"/>
    </location>
</feature>
<dbReference type="AlphaFoldDB" id="A0A8J2V1Y7"/>
<evidence type="ECO:0000256" key="2">
    <source>
        <dbReference type="SAM" id="SignalP"/>
    </source>
</evidence>
<dbReference type="PANTHER" id="PTHR36842">
    <property type="entry name" value="PROTEIN TOLB HOMOLOG"/>
    <property type="match status" value="1"/>
</dbReference>
<dbReference type="InterPro" id="IPR011042">
    <property type="entry name" value="6-blade_b-propeller_TolB-like"/>
</dbReference>
<dbReference type="Gene3D" id="2.120.10.30">
    <property type="entry name" value="TolB, C-terminal domain"/>
    <property type="match status" value="2"/>
</dbReference>
<proteinExistence type="inferred from homology"/>
<comment type="similarity">
    <text evidence="1">Belongs to the TolB family.</text>
</comment>
<dbReference type="EMBL" id="BMGH01000001">
    <property type="protein sequence ID" value="GGC96715.1"/>
    <property type="molecule type" value="Genomic_DNA"/>
</dbReference>